<dbReference type="SMART" id="SM00822">
    <property type="entry name" value="PKS_KR"/>
    <property type="match status" value="1"/>
</dbReference>
<organism evidence="6 7">
    <name type="scientific">Catenulispora yoronensis</name>
    <dbReference type="NCBI Taxonomy" id="450799"/>
    <lineage>
        <taxon>Bacteria</taxon>
        <taxon>Bacillati</taxon>
        <taxon>Actinomycetota</taxon>
        <taxon>Actinomycetes</taxon>
        <taxon>Catenulisporales</taxon>
        <taxon>Catenulisporaceae</taxon>
        <taxon>Catenulispora</taxon>
    </lineage>
</organism>
<comment type="caution">
    <text evidence="6">The sequence shown here is derived from an EMBL/GenBank/DDBJ whole genome shotgun (WGS) entry which is preliminary data.</text>
</comment>
<keyword evidence="2" id="KW-0560">Oxidoreductase</keyword>
<dbReference type="InterPro" id="IPR036291">
    <property type="entry name" value="NAD(P)-bd_dom_sf"/>
</dbReference>
<evidence type="ECO:0000256" key="4">
    <source>
        <dbReference type="SAM" id="MobiDB-lite"/>
    </source>
</evidence>
<dbReference type="RefSeq" id="WP_344666290.1">
    <property type="nucleotide sequence ID" value="NZ_BAAAQN010000015.1"/>
</dbReference>
<feature type="region of interest" description="Disordered" evidence="4">
    <location>
        <begin position="1"/>
        <end position="20"/>
    </location>
</feature>
<accession>A0ABN2U4M3</accession>
<dbReference type="Gene3D" id="3.40.50.720">
    <property type="entry name" value="NAD(P)-binding Rossmann-like Domain"/>
    <property type="match status" value="1"/>
</dbReference>
<comment type="similarity">
    <text evidence="1 3">Belongs to the short-chain dehydrogenases/reductases (SDR) family.</text>
</comment>
<dbReference type="Pfam" id="PF00106">
    <property type="entry name" value="adh_short"/>
    <property type="match status" value="1"/>
</dbReference>
<dbReference type="InterPro" id="IPR002347">
    <property type="entry name" value="SDR_fam"/>
</dbReference>
<evidence type="ECO:0000259" key="5">
    <source>
        <dbReference type="SMART" id="SM00822"/>
    </source>
</evidence>
<evidence type="ECO:0000313" key="7">
    <source>
        <dbReference type="Proteomes" id="UP001500751"/>
    </source>
</evidence>
<evidence type="ECO:0000256" key="1">
    <source>
        <dbReference type="ARBA" id="ARBA00006484"/>
    </source>
</evidence>
<sequence length="307" mass="32798">MSGTDSAEGAGDPAGAEEKLPQQLARPAHLPPFRFNGAVAVVTGAAGGMGEQLAYGLALRGTHLVLVDRDAERLAAVSEAVARRRPETRVRTFVADLADPDAVRRLAADILDAEPVLNLLINNAGVALAGTFEETSAEEFDWVLAINFAAPVALTRALLPRLRASAGSHIVNLSSLFGLIAPPGQTAYSASKFAIRGFTEALRHELAGEVGVTSVHPGGIKTRIALDARVAAAADQEQSAKAMRAFNKVLTYPADRAAGQIIEGVRRRRGRVLIAMSARIPDVLARLFPTTYWEQFERLNPRSGRRR</sequence>
<dbReference type="PRINTS" id="PR00080">
    <property type="entry name" value="SDRFAMILY"/>
</dbReference>
<gene>
    <name evidence="6" type="ORF">GCM10009839_30980</name>
</gene>
<dbReference type="PROSITE" id="PS00061">
    <property type="entry name" value="ADH_SHORT"/>
    <property type="match status" value="1"/>
</dbReference>
<dbReference type="InterPro" id="IPR057326">
    <property type="entry name" value="KR_dom"/>
</dbReference>
<dbReference type="EMBL" id="BAAAQN010000015">
    <property type="protein sequence ID" value="GAA2029302.1"/>
    <property type="molecule type" value="Genomic_DNA"/>
</dbReference>
<evidence type="ECO:0000313" key="6">
    <source>
        <dbReference type="EMBL" id="GAA2029302.1"/>
    </source>
</evidence>
<dbReference type="CDD" id="cd05233">
    <property type="entry name" value="SDR_c"/>
    <property type="match status" value="1"/>
</dbReference>
<evidence type="ECO:0000256" key="3">
    <source>
        <dbReference type="RuleBase" id="RU000363"/>
    </source>
</evidence>
<feature type="domain" description="Ketoreductase" evidence="5">
    <location>
        <begin position="38"/>
        <end position="223"/>
    </location>
</feature>
<proteinExistence type="inferred from homology"/>
<name>A0ABN2U4M3_9ACTN</name>
<dbReference type="PANTHER" id="PTHR44196">
    <property type="entry name" value="DEHYDROGENASE/REDUCTASE SDR FAMILY MEMBER 7B"/>
    <property type="match status" value="1"/>
</dbReference>
<reference evidence="6 7" key="1">
    <citation type="journal article" date="2019" name="Int. J. Syst. Evol. Microbiol.">
        <title>The Global Catalogue of Microorganisms (GCM) 10K type strain sequencing project: providing services to taxonomists for standard genome sequencing and annotation.</title>
        <authorList>
            <consortium name="The Broad Institute Genomics Platform"/>
            <consortium name="The Broad Institute Genome Sequencing Center for Infectious Disease"/>
            <person name="Wu L."/>
            <person name="Ma J."/>
        </authorList>
    </citation>
    <scope>NUCLEOTIDE SEQUENCE [LARGE SCALE GENOMIC DNA]</scope>
    <source>
        <strain evidence="6 7">JCM 16014</strain>
    </source>
</reference>
<protein>
    <submittedName>
        <fullName evidence="6">SDR family NAD(P)-dependent oxidoreductase</fullName>
    </submittedName>
</protein>
<dbReference type="PRINTS" id="PR00081">
    <property type="entry name" value="GDHRDH"/>
</dbReference>
<dbReference type="PANTHER" id="PTHR44196:SF1">
    <property type="entry name" value="DEHYDROGENASE_REDUCTASE SDR FAMILY MEMBER 7B"/>
    <property type="match status" value="1"/>
</dbReference>
<dbReference type="SUPFAM" id="SSF51735">
    <property type="entry name" value="NAD(P)-binding Rossmann-fold domains"/>
    <property type="match status" value="1"/>
</dbReference>
<dbReference type="InterPro" id="IPR020904">
    <property type="entry name" value="Sc_DH/Rdtase_CS"/>
</dbReference>
<evidence type="ECO:0000256" key="2">
    <source>
        <dbReference type="ARBA" id="ARBA00023002"/>
    </source>
</evidence>
<dbReference type="Proteomes" id="UP001500751">
    <property type="component" value="Unassembled WGS sequence"/>
</dbReference>
<keyword evidence="7" id="KW-1185">Reference proteome</keyword>